<dbReference type="Pfam" id="PF01547">
    <property type="entry name" value="SBP_bac_1"/>
    <property type="match status" value="1"/>
</dbReference>
<proteinExistence type="predicted"/>
<organism evidence="1 2">
    <name type="scientific">Nakamurella leprariae</name>
    <dbReference type="NCBI Taxonomy" id="2803911"/>
    <lineage>
        <taxon>Bacteria</taxon>
        <taxon>Bacillati</taxon>
        <taxon>Actinomycetota</taxon>
        <taxon>Actinomycetes</taxon>
        <taxon>Nakamurellales</taxon>
        <taxon>Nakamurellaceae</taxon>
        <taxon>Nakamurella</taxon>
    </lineage>
</organism>
<comment type="caution">
    <text evidence="1">The sequence shown here is derived from an EMBL/GenBank/DDBJ whole genome shotgun (WGS) entry which is preliminary data.</text>
</comment>
<dbReference type="Gene3D" id="3.40.190.10">
    <property type="entry name" value="Periplasmic binding protein-like II"/>
    <property type="match status" value="1"/>
</dbReference>
<dbReference type="PANTHER" id="PTHR43649:SF12">
    <property type="entry name" value="DIACETYLCHITOBIOSE BINDING PROTEIN DASA"/>
    <property type="match status" value="1"/>
</dbReference>
<dbReference type="InterPro" id="IPR006059">
    <property type="entry name" value="SBP"/>
</dbReference>
<gene>
    <name evidence="1" type="ORF">JL106_04625</name>
</gene>
<dbReference type="EMBL" id="JAERWK010000006">
    <property type="protein sequence ID" value="MBM9466565.1"/>
    <property type="molecule type" value="Genomic_DNA"/>
</dbReference>
<evidence type="ECO:0000313" key="2">
    <source>
        <dbReference type="Proteomes" id="UP000663792"/>
    </source>
</evidence>
<dbReference type="AlphaFoldDB" id="A0A938YEV8"/>
<dbReference type="RefSeq" id="WP_205259526.1">
    <property type="nucleotide sequence ID" value="NZ_JAERWK010000006.1"/>
</dbReference>
<dbReference type="InterPro" id="IPR050490">
    <property type="entry name" value="Bact_solute-bd_prot1"/>
</dbReference>
<accession>A0A938YEV8</accession>
<dbReference type="CDD" id="cd13585">
    <property type="entry name" value="PBP2_TMBP_like"/>
    <property type="match status" value="1"/>
</dbReference>
<dbReference type="PANTHER" id="PTHR43649">
    <property type="entry name" value="ARABINOSE-BINDING PROTEIN-RELATED"/>
    <property type="match status" value="1"/>
</dbReference>
<evidence type="ECO:0000313" key="1">
    <source>
        <dbReference type="EMBL" id="MBM9466565.1"/>
    </source>
</evidence>
<reference evidence="1" key="1">
    <citation type="submission" date="2021-01" db="EMBL/GenBank/DDBJ databases">
        <title>YIM 132084 draft genome.</title>
        <authorList>
            <person name="An D."/>
        </authorList>
    </citation>
    <scope>NUCLEOTIDE SEQUENCE</scope>
    <source>
        <strain evidence="1">YIM 132084</strain>
    </source>
</reference>
<dbReference type="Proteomes" id="UP000663792">
    <property type="component" value="Unassembled WGS sequence"/>
</dbReference>
<sequence length="450" mass="48652">MIDAGPRRLPRRTVLAGGLGAAMTALAGLSGCAGLTRRVSSTDGGVRDRLTVQVYGTEVEGQLYQDLARRFEQQRPGITVQVTYVPFAEALTAVDSGLLAGTAPDIWRVDYPTMGLYAATGQLLDITDATTELAGDLSPAYRRAVSSGGRMFGVPQHVDTSALMYRPDALDAVGITVPDRPEDAWSWEEFGQVADRLRDAAPLDTAPFAVNWQAFGAFRWLTWLFEAGGQLYSEDLQTSRLLDGDAGRKALEFTRSFFERGWVPPATSTRASTYPDALFTSGRLAMVFAGNFLLPTFAETIGDRFGYAVTYQPRDVRRASELGGNALVANHAVVQPDLAADYLNFMAAPEQMRDFCQAAVLLPTRTSVLEQPLEFVLGGELMPVYTDMIGTITDADVRDVTTPTFAEINNTLADELEQCFIGNASVEDTLAAIADQIDASATLNEAEAPS</sequence>
<keyword evidence="2" id="KW-1185">Reference proteome</keyword>
<dbReference type="SUPFAM" id="SSF53850">
    <property type="entry name" value="Periplasmic binding protein-like II"/>
    <property type="match status" value="1"/>
</dbReference>
<protein>
    <submittedName>
        <fullName evidence="1">Sugar ABC transporter substrate-binding protein</fullName>
    </submittedName>
</protein>
<name>A0A938YEV8_9ACTN</name>
<dbReference type="PROSITE" id="PS51257">
    <property type="entry name" value="PROKAR_LIPOPROTEIN"/>
    <property type="match status" value="1"/>
</dbReference>